<feature type="transmembrane region" description="Helical" evidence="2">
    <location>
        <begin position="385"/>
        <end position="404"/>
    </location>
</feature>
<dbReference type="Proteomes" id="UP000005933">
    <property type="component" value="Unassembled WGS sequence"/>
</dbReference>
<reference evidence="4 5" key="1">
    <citation type="journal article" date="2006" name="Mol. Plant Microbe Interact.">
        <title>Identification of open reading frames unique to a select agent: Ralstonia solanacearum race 3 biovar 2.</title>
        <authorList>
            <person name="Gabriel D.W."/>
            <person name="Allen C."/>
            <person name="Schell M."/>
            <person name="Denny T.P."/>
            <person name="Greenberg J.T."/>
            <person name="Duan Y.P."/>
            <person name="Flores-Cruz Z."/>
            <person name="Huang Q."/>
            <person name="Clifford J.M."/>
            <person name="Presting G."/>
            <person name="Gonzalez E.T."/>
            <person name="Reddy J."/>
            <person name="Elphinstone J."/>
            <person name="Swanson J."/>
            <person name="Yao J."/>
            <person name="Mulholland V."/>
            <person name="Liu L."/>
            <person name="Farmerie W."/>
            <person name="Patnaikuni M."/>
            <person name="Balogh B."/>
            <person name="Norman D."/>
            <person name="Alvarez A."/>
            <person name="Castillo J.A."/>
            <person name="Jones J."/>
            <person name="Saddler G."/>
            <person name="Walunas T."/>
            <person name="Zhukov A."/>
            <person name="Mikhailova N."/>
        </authorList>
    </citation>
    <scope>NUCLEOTIDE SEQUENCE [LARGE SCALE GENOMIC DNA]</scope>
    <source>
        <strain evidence="4 5">UW551</strain>
    </source>
</reference>
<protein>
    <recommendedName>
        <fullName evidence="3">Fatty acid desaturase domain-containing protein</fullName>
    </recommendedName>
</protein>
<accession>A0AB33VAD3</accession>
<evidence type="ECO:0000313" key="4">
    <source>
        <dbReference type="EMBL" id="EAP70880.1"/>
    </source>
</evidence>
<dbReference type="Pfam" id="PF00487">
    <property type="entry name" value="FA_desaturase"/>
    <property type="match status" value="1"/>
</dbReference>
<dbReference type="GO" id="GO:0006629">
    <property type="term" value="P:lipid metabolic process"/>
    <property type="evidence" value="ECO:0007669"/>
    <property type="project" value="InterPro"/>
</dbReference>
<feature type="region of interest" description="Disordered" evidence="1">
    <location>
        <begin position="1"/>
        <end position="84"/>
    </location>
</feature>
<name>A0AB33VAD3_RALSU</name>
<feature type="domain" description="Fatty acid desaturase" evidence="3">
    <location>
        <begin position="245"/>
        <end position="483"/>
    </location>
</feature>
<keyword evidence="2" id="KW-0812">Transmembrane</keyword>
<keyword evidence="2" id="KW-0472">Membrane</keyword>
<organism evidence="4 5">
    <name type="scientific">Ralstonia solanacearum (strain UW551)</name>
    <dbReference type="NCBI Taxonomy" id="342110"/>
    <lineage>
        <taxon>Bacteria</taxon>
        <taxon>Pseudomonadati</taxon>
        <taxon>Pseudomonadota</taxon>
        <taxon>Betaproteobacteria</taxon>
        <taxon>Burkholderiales</taxon>
        <taxon>Burkholderiaceae</taxon>
        <taxon>Ralstonia</taxon>
        <taxon>Ralstonia solanacearum species complex</taxon>
    </lineage>
</organism>
<evidence type="ECO:0000259" key="3">
    <source>
        <dbReference type="Pfam" id="PF00487"/>
    </source>
</evidence>
<gene>
    <name evidence="4" type="ORF">RRSL_00494</name>
</gene>
<evidence type="ECO:0000313" key="5">
    <source>
        <dbReference type="Proteomes" id="UP000005933"/>
    </source>
</evidence>
<dbReference type="AlphaFoldDB" id="A0AB33VAD3"/>
<sequence>MGYPPSSLAGGSRSAHRHPPGPRGGRILFGHGPPARLAVHETRGGRFPPPRQDLERLRSDAGSARQRFAVRHQPEQPRPGRRRRHPEILLAACAQGGVAPYLPGLPGPRPADLAARPPADAGGGLCAGPPGRPAHRSATALLPVARLHEDRRHQARVFSARALARLWGAAAGYRALVDAGAAVVGLAAGLRAARDAPARGTAVSTRAPIAGLGRVRYGWLADVPSVLFLAVVVANTSLIAWVDTPWLLVLLTLPQALLLGGCQETKHVCVHGTFLRHRGLNDAVGTVCAALFGVNFVAYRALHYQHHRATCTDADPEGGLYALSWRTRWIWLLAPIELPWVAFHINRIGWPMVPPGQRRRRAAALAWMVMFAVLVGIAARHAPQTVLFAYAVPLALFSWFDFVLTQAEHYQVDIVPAAPEAAARPPGPLTLDIVLPLGLGWLTLHRPLHRVHHCHPGLRWFEAPRRLRADPTATPMSYAAFVRRWLAAGPRLWLRADGSPATPDSTDRHGHDA</sequence>
<evidence type="ECO:0000256" key="1">
    <source>
        <dbReference type="SAM" id="MobiDB-lite"/>
    </source>
</evidence>
<proteinExistence type="predicted"/>
<dbReference type="InterPro" id="IPR005804">
    <property type="entry name" value="FA_desaturase_dom"/>
</dbReference>
<keyword evidence="2" id="KW-1133">Transmembrane helix</keyword>
<feature type="transmembrane region" description="Helical" evidence="2">
    <location>
        <begin position="362"/>
        <end position="379"/>
    </location>
</feature>
<dbReference type="EMBL" id="AAKL01000077">
    <property type="protein sequence ID" value="EAP70880.1"/>
    <property type="molecule type" value="Genomic_DNA"/>
</dbReference>
<comment type="caution">
    <text evidence="4">The sequence shown here is derived from an EMBL/GenBank/DDBJ whole genome shotgun (WGS) entry which is preliminary data.</text>
</comment>
<evidence type="ECO:0000256" key="2">
    <source>
        <dbReference type="SAM" id="Phobius"/>
    </source>
</evidence>